<evidence type="ECO:0000256" key="1">
    <source>
        <dbReference type="ARBA" id="ARBA00008791"/>
    </source>
</evidence>
<dbReference type="PIRSF" id="PIRSF006276">
    <property type="entry name" value="UspA"/>
    <property type="match status" value="1"/>
</dbReference>
<evidence type="ECO:0000313" key="5">
    <source>
        <dbReference type="Proteomes" id="UP000243793"/>
    </source>
</evidence>
<proteinExistence type="inferred from homology"/>
<dbReference type="EMBL" id="CP021376">
    <property type="protein sequence ID" value="ART79432.1"/>
    <property type="molecule type" value="Genomic_DNA"/>
</dbReference>
<feature type="domain" description="UspA" evidence="3">
    <location>
        <begin position="3"/>
        <end position="124"/>
    </location>
</feature>
<keyword evidence="5" id="KW-1185">Reference proteome</keyword>
<comment type="subcellular location">
    <subcellularLocation>
        <location evidence="2">Cytoplasm</location>
    </subcellularLocation>
</comment>
<name>A0A1Y0CVV8_9GAMM</name>
<accession>A0A1Y0CVV8</accession>
<dbReference type="OrthoDB" id="9792500at2"/>
<organism evidence="4 5">
    <name type="scientific">Oceanisphaera avium</name>
    <dbReference type="NCBI Taxonomy" id="1903694"/>
    <lineage>
        <taxon>Bacteria</taxon>
        <taxon>Pseudomonadati</taxon>
        <taxon>Pseudomonadota</taxon>
        <taxon>Gammaproteobacteria</taxon>
        <taxon>Aeromonadales</taxon>
        <taxon>Aeromonadaceae</taxon>
        <taxon>Oceanisphaera</taxon>
    </lineage>
</organism>
<dbReference type="SUPFAM" id="SSF52402">
    <property type="entry name" value="Adenine nucleotide alpha hydrolases-like"/>
    <property type="match status" value="1"/>
</dbReference>
<dbReference type="AlphaFoldDB" id="A0A1Y0CVV8"/>
<dbReference type="RefSeq" id="WP_086963225.1">
    <property type="nucleotide sequence ID" value="NZ_CP021376.1"/>
</dbReference>
<evidence type="ECO:0000256" key="2">
    <source>
        <dbReference type="PIRNR" id="PIRNR006276"/>
    </source>
</evidence>
<keyword evidence="2" id="KW-0963">Cytoplasm</keyword>
<dbReference type="InterPro" id="IPR006015">
    <property type="entry name" value="Universal_stress_UspA"/>
</dbReference>
<comment type="similarity">
    <text evidence="1 2">Belongs to the universal stress protein A family.</text>
</comment>
<dbReference type="Pfam" id="PF00582">
    <property type="entry name" value="Usp"/>
    <property type="match status" value="1"/>
</dbReference>
<protein>
    <recommendedName>
        <fullName evidence="2">Universal stress protein</fullName>
    </recommendedName>
</protein>
<sequence length="147" mass="16423">MPYHNILLALELNHYEKPLLKRALDLAEFHNAKLHIIHVAPELGSVYTGSLNLDLRQLKAKLRIENGAQIMQMLKDEAYNANSISLPGGDIQQAVRHTVQALNIDLLICGRQQSRPFFGHLFSNSSGFLDIDGCDILVIKLSDKASH</sequence>
<dbReference type="InterPro" id="IPR014729">
    <property type="entry name" value="Rossmann-like_a/b/a_fold"/>
</dbReference>
<dbReference type="InterPro" id="IPR006016">
    <property type="entry name" value="UspA"/>
</dbReference>
<dbReference type="Gene3D" id="3.40.50.620">
    <property type="entry name" value="HUPs"/>
    <property type="match status" value="1"/>
</dbReference>
<evidence type="ECO:0000313" key="4">
    <source>
        <dbReference type="EMBL" id="ART79432.1"/>
    </source>
</evidence>
<dbReference type="KEGG" id="ocm:CBP12_04095"/>
<gene>
    <name evidence="4" type="ORF">CBP12_04095</name>
</gene>
<dbReference type="Proteomes" id="UP000243793">
    <property type="component" value="Chromosome"/>
</dbReference>
<reference evidence="5" key="1">
    <citation type="submission" date="2017-05" db="EMBL/GenBank/DDBJ databases">
        <authorList>
            <person name="Sung H."/>
        </authorList>
    </citation>
    <scope>NUCLEOTIDE SEQUENCE [LARGE SCALE GENOMIC DNA]</scope>
    <source>
        <strain evidence="5">AMac2203</strain>
    </source>
</reference>
<dbReference type="GO" id="GO:0005737">
    <property type="term" value="C:cytoplasm"/>
    <property type="evidence" value="ECO:0007669"/>
    <property type="project" value="UniProtKB-SubCell"/>
</dbReference>
<evidence type="ECO:0000259" key="3">
    <source>
        <dbReference type="Pfam" id="PF00582"/>
    </source>
</evidence>